<name>A0A6P8WSX4_DROAB</name>
<dbReference type="Proteomes" id="UP000515160">
    <property type="component" value="Chromosome X"/>
</dbReference>
<keyword evidence="1" id="KW-1185">Reference proteome</keyword>
<dbReference type="OrthoDB" id="10649720at2759"/>
<protein>
    <submittedName>
        <fullName evidence="2">Uncharacterized protein LOC117569639</fullName>
    </submittedName>
</protein>
<accession>A0A6P8WSX4</accession>
<dbReference type="RefSeq" id="XP_034106771.1">
    <property type="nucleotide sequence ID" value="XM_034250880.2"/>
</dbReference>
<reference evidence="2" key="1">
    <citation type="submission" date="2025-08" db="UniProtKB">
        <authorList>
            <consortium name="RefSeq"/>
        </authorList>
    </citation>
    <scope>IDENTIFICATION</scope>
    <source>
        <strain evidence="2">15112-1751.03</strain>
        <tissue evidence="2">Whole Adult</tissue>
    </source>
</reference>
<dbReference type="AlphaFoldDB" id="A0A6P8WSX4"/>
<evidence type="ECO:0000313" key="2">
    <source>
        <dbReference type="RefSeq" id="XP_034106771.1"/>
    </source>
</evidence>
<evidence type="ECO:0000313" key="1">
    <source>
        <dbReference type="Proteomes" id="UP000515160"/>
    </source>
</evidence>
<proteinExistence type="predicted"/>
<sequence>MDPTGKKNSDFSDLGLDLEGQPINNIVNNVNGTSEDDPSRGSHLMDFLSSLEFNDQGQTGNNIVSNSTMDYSTYDSRVQDVNEMLAGDFTWGGECFFDRPPEFEFPDPFATNIVAENGNQPEEYHNYQTQLADFNETFDENLMWESLNLMELPPNFEIKDQIPTEYNIDTVNVKQPIENSTNDGQLQEEMLWLSQNLTSTNDGQLQEEMQNLTSSYKIIDAEQFQNNNVNNSPIQNTISEAQLQTVNDVTLAEENLINQSPSYKINVNKSPIQNTISEAQLQTVNNVTLTEENLINQSPSYKINDQENVEMENNIITNLPNDNTSSEYQLQNDGTFGEDLSVATQNLNELTSSNDPKQTENNGVIMFPIYNTSLTSSSDPEQMENTEVIMFPTDNTIDEAQVPEENVMNPSHILIDLTPSFVINDPRISTEIGTIFDLPIQYTSEQIMNMEVVLWEDMFPNVPSNFGQTD</sequence>
<dbReference type="GeneID" id="117569639"/>
<organism evidence="1 2">
    <name type="scientific">Drosophila albomicans</name>
    <name type="common">Fruit fly</name>
    <dbReference type="NCBI Taxonomy" id="7291"/>
    <lineage>
        <taxon>Eukaryota</taxon>
        <taxon>Metazoa</taxon>
        <taxon>Ecdysozoa</taxon>
        <taxon>Arthropoda</taxon>
        <taxon>Hexapoda</taxon>
        <taxon>Insecta</taxon>
        <taxon>Pterygota</taxon>
        <taxon>Neoptera</taxon>
        <taxon>Endopterygota</taxon>
        <taxon>Diptera</taxon>
        <taxon>Brachycera</taxon>
        <taxon>Muscomorpha</taxon>
        <taxon>Ephydroidea</taxon>
        <taxon>Drosophilidae</taxon>
        <taxon>Drosophila</taxon>
    </lineage>
</organism>
<gene>
    <name evidence="2" type="primary">LOC117569639</name>
</gene>